<comment type="caution">
    <text evidence="4">The sequence shown here is derived from an EMBL/GenBank/DDBJ whole genome shotgun (WGS) entry which is preliminary data.</text>
</comment>
<name>A0ABR0M1D1_9PEZI</name>
<protein>
    <recommendedName>
        <fullName evidence="3">RNase H type-2 domain-containing protein</fullName>
    </recommendedName>
</protein>
<dbReference type="InterPro" id="IPR024567">
    <property type="entry name" value="RNase_HII/HIII_dom"/>
</dbReference>
<reference evidence="4 5" key="1">
    <citation type="submission" date="2023-08" db="EMBL/GenBank/DDBJ databases">
        <title>Black Yeasts Isolated from many extreme environments.</title>
        <authorList>
            <person name="Coleine C."/>
            <person name="Stajich J.E."/>
            <person name="Selbmann L."/>
        </authorList>
    </citation>
    <scope>NUCLEOTIDE SEQUENCE [LARGE SCALE GENOMIC DNA]</scope>
    <source>
        <strain evidence="4 5">CCFEE 536</strain>
    </source>
</reference>
<accession>A0ABR0M1D1</accession>
<feature type="non-terminal residue" evidence="4">
    <location>
        <position position="68"/>
    </location>
</feature>
<evidence type="ECO:0000313" key="4">
    <source>
        <dbReference type="EMBL" id="KAK5276407.1"/>
    </source>
</evidence>
<evidence type="ECO:0000313" key="5">
    <source>
        <dbReference type="Proteomes" id="UP001357485"/>
    </source>
</evidence>
<dbReference type="Proteomes" id="UP001357485">
    <property type="component" value="Unassembled WGS sequence"/>
</dbReference>
<proteinExistence type="predicted"/>
<feature type="domain" description="RNase H type-2" evidence="3">
    <location>
        <begin position="54"/>
        <end position="68"/>
    </location>
</feature>
<evidence type="ECO:0000256" key="2">
    <source>
        <dbReference type="SAM" id="MobiDB-lite"/>
    </source>
</evidence>
<keyword evidence="5" id="KW-1185">Reference proteome</keyword>
<evidence type="ECO:0000256" key="1">
    <source>
        <dbReference type="PROSITE-ProRule" id="PRU01319"/>
    </source>
</evidence>
<organism evidence="4 5">
    <name type="scientific">Cryomyces antarcticus</name>
    <dbReference type="NCBI Taxonomy" id="329879"/>
    <lineage>
        <taxon>Eukaryota</taxon>
        <taxon>Fungi</taxon>
        <taxon>Dikarya</taxon>
        <taxon>Ascomycota</taxon>
        <taxon>Pezizomycotina</taxon>
        <taxon>Dothideomycetes</taxon>
        <taxon>Dothideomycetes incertae sedis</taxon>
        <taxon>Cryomyces</taxon>
    </lineage>
</organism>
<gene>
    <name evidence="4" type="ORF">LTR16_011264</name>
</gene>
<dbReference type="PROSITE" id="PS51975">
    <property type="entry name" value="RNASE_H_2"/>
    <property type="match status" value="1"/>
</dbReference>
<dbReference type="EMBL" id="JAVRRA010003440">
    <property type="protein sequence ID" value="KAK5276407.1"/>
    <property type="molecule type" value="Genomic_DNA"/>
</dbReference>
<feature type="region of interest" description="Disordered" evidence="2">
    <location>
        <begin position="1"/>
        <end position="23"/>
    </location>
</feature>
<sequence length="68" mass="7236">MDEQMEDAADVAQETPPDDVFMPPSIDKAKILAGRSYSHFTPIPSTIAADMSTECVLGVDEAGRGPVL</sequence>
<evidence type="ECO:0000259" key="3">
    <source>
        <dbReference type="PROSITE" id="PS51975"/>
    </source>
</evidence>
<comment type="caution">
    <text evidence="1">Lacks conserved residue(s) required for the propagation of feature annotation.</text>
</comment>